<protein>
    <recommendedName>
        <fullName evidence="4">DUF4386 domain-containing protein</fullName>
    </recommendedName>
</protein>
<feature type="transmembrane region" description="Helical" evidence="1">
    <location>
        <begin position="46"/>
        <end position="71"/>
    </location>
</feature>
<dbReference type="Pfam" id="PF14329">
    <property type="entry name" value="DUF4386"/>
    <property type="match status" value="1"/>
</dbReference>
<dbReference type="STRING" id="869212.Turpa_1006"/>
<reference evidence="2 3" key="1">
    <citation type="submission" date="2012-06" db="EMBL/GenBank/DDBJ databases">
        <title>The complete chromosome of genome of Turneriella parva DSM 21527.</title>
        <authorList>
            <consortium name="US DOE Joint Genome Institute (JGI-PGF)"/>
            <person name="Lucas S."/>
            <person name="Han J."/>
            <person name="Lapidus A."/>
            <person name="Bruce D."/>
            <person name="Goodwin L."/>
            <person name="Pitluck S."/>
            <person name="Peters L."/>
            <person name="Kyrpides N."/>
            <person name="Mavromatis K."/>
            <person name="Ivanova N."/>
            <person name="Mikhailova N."/>
            <person name="Chertkov O."/>
            <person name="Detter J.C."/>
            <person name="Tapia R."/>
            <person name="Han C."/>
            <person name="Land M."/>
            <person name="Hauser L."/>
            <person name="Markowitz V."/>
            <person name="Cheng J.-F."/>
            <person name="Hugenholtz P."/>
            <person name="Woyke T."/>
            <person name="Wu D."/>
            <person name="Gronow S."/>
            <person name="Wellnitz S."/>
            <person name="Brambilla E."/>
            <person name="Klenk H.-P."/>
            <person name="Eisen J.A."/>
        </authorList>
    </citation>
    <scope>NUCLEOTIDE SEQUENCE [LARGE SCALE GENOMIC DNA]</scope>
    <source>
        <strain evidence="3">ATCC BAA-1111 / DSM 21527 / NCTC 11395 / H</strain>
    </source>
</reference>
<evidence type="ECO:0000313" key="3">
    <source>
        <dbReference type="Proteomes" id="UP000006048"/>
    </source>
</evidence>
<dbReference type="AlphaFoldDB" id="I4B2Z8"/>
<feature type="transmembrane region" description="Helical" evidence="1">
    <location>
        <begin position="129"/>
        <end position="149"/>
    </location>
</feature>
<evidence type="ECO:0000256" key="1">
    <source>
        <dbReference type="SAM" id="Phobius"/>
    </source>
</evidence>
<keyword evidence="1" id="KW-0472">Membrane</keyword>
<accession>I4B2Z8</accession>
<organism evidence="2 3">
    <name type="scientific">Turneriella parva (strain ATCC BAA-1111 / DSM 21527 / NCTC 11395 / H)</name>
    <name type="common">Leptospira parva</name>
    <dbReference type="NCBI Taxonomy" id="869212"/>
    <lineage>
        <taxon>Bacteria</taxon>
        <taxon>Pseudomonadati</taxon>
        <taxon>Spirochaetota</taxon>
        <taxon>Spirochaetia</taxon>
        <taxon>Leptospirales</taxon>
        <taxon>Leptospiraceae</taxon>
        <taxon>Turneriella</taxon>
    </lineage>
</organism>
<evidence type="ECO:0000313" key="2">
    <source>
        <dbReference type="EMBL" id="AFM11655.1"/>
    </source>
</evidence>
<dbReference type="KEGG" id="tpx:Turpa_1006"/>
<dbReference type="OrthoDB" id="1161162at2"/>
<name>I4B2Z8_TURPD</name>
<dbReference type="EMBL" id="CP002959">
    <property type="protein sequence ID" value="AFM11655.1"/>
    <property type="molecule type" value="Genomic_DNA"/>
</dbReference>
<proteinExistence type="predicted"/>
<keyword evidence="1" id="KW-1133">Transmembrane helix</keyword>
<dbReference type="HOGENOM" id="CLU_075044_1_0_12"/>
<dbReference type="InterPro" id="IPR025495">
    <property type="entry name" value="DUF4386"/>
</dbReference>
<feature type="transmembrane region" description="Helical" evidence="1">
    <location>
        <begin position="91"/>
        <end position="109"/>
    </location>
</feature>
<gene>
    <name evidence="2" type="ordered locus">Turpa_1006</name>
</gene>
<feature type="transmembrane region" description="Helical" evidence="1">
    <location>
        <begin position="12"/>
        <end position="34"/>
    </location>
</feature>
<keyword evidence="1" id="KW-0812">Transmembrane</keyword>
<evidence type="ECO:0008006" key="4">
    <source>
        <dbReference type="Google" id="ProtNLM"/>
    </source>
</evidence>
<dbReference type="Proteomes" id="UP000006048">
    <property type="component" value="Chromosome"/>
</dbReference>
<dbReference type="RefSeq" id="WP_014802173.1">
    <property type="nucleotide sequence ID" value="NC_018020.1"/>
</dbReference>
<feature type="transmembrane region" description="Helical" evidence="1">
    <location>
        <begin position="158"/>
        <end position="178"/>
    </location>
</feature>
<sequence length="208" mass="21820">MSISERSRQRIAGTLFLCAFLAYGIGTSLVAPLIDAGNATAVLLGARGQLIVGCAMMLSNSVVVIAIGLLLRPALASANARTANTYVTARVFEGLALAVGAFALMSLAFPGDALSLSHVASAKRINFIGYQSGMLALGLGSLPFCLLLFQQRFVPRWLALWGLLGYAIFATGALLELFGLPYGIALSVPGGLFELVFGVWLIIRGVKL</sequence>
<feature type="transmembrane region" description="Helical" evidence="1">
    <location>
        <begin position="184"/>
        <end position="203"/>
    </location>
</feature>
<keyword evidence="3" id="KW-1185">Reference proteome</keyword>